<dbReference type="Gene3D" id="3.60.110.10">
    <property type="entry name" value="Carbon-nitrogen hydrolase"/>
    <property type="match status" value="1"/>
</dbReference>
<dbReference type="SUPFAM" id="SSF56317">
    <property type="entry name" value="Carbon-nitrogen hydrolase"/>
    <property type="match status" value="1"/>
</dbReference>
<proteinExistence type="inferred from homology"/>
<organism evidence="4 6">
    <name type="scientific">Caldalkalibacillus thermarum (strain TA2.A1)</name>
    <dbReference type="NCBI Taxonomy" id="986075"/>
    <lineage>
        <taxon>Bacteria</taxon>
        <taxon>Bacillati</taxon>
        <taxon>Bacillota</taxon>
        <taxon>Bacilli</taxon>
        <taxon>Bacillales</taxon>
        <taxon>Bacillaceae</taxon>
        <taxon>Caldalkalibacillus</taxon>
    </lineage>
</organism>
<accession>F5L453</accession>
<dbReference type="InterPro" id="IPR050345">
    <property type="entry name" value="Aliph_Amidase/BUP"/>
</dbReference>
<dbReference type="OrthoDB" id="9811121at2"/>
<evidence type="ECO:0000313" key="7">
    <source>
        <dbReference type="Proteomes" id="UP000825179"/>
    </source>
</evidence>
<dbReference type="eggNOG" id="COG0388">
    <property type="taxonomic scope" value="Bacteria"/>
</dbReference>
<dbReference type="GO" id="GO:0016811">
    <property type="term" value="F:hydrolase activity, acting on carbon-nitrogen (but not peptide) bonds, in linear amides"/>
    <property type="evidence" value="ECO:0007669"/>
    <property type="project" value="UniProtKB-ARBA"/>
</dbReference>
<dbReference type="Proteomes" id="UP000010716">
    <property type="component" value="Unassembled WGS sequence"/>
</dbReference>
<reference evidence="5" key="3">
    <citation type="submission" date="2021-08" db="EMBL/GenBank/DDBJ databases">
        <authorList>
            <person name="de Jong S."/>
            <person name="van den Broek M."/>
            <person name="Merkel A."/>
            <person name="de la Torre Cortes P."/>
            <person name="Kalamorz F."/>
            <person name="Cook G."/>
            <person name="van Loosdrecht M."/>
            <person name="McMillan D."/>
        </authorList>
    </citation>
    <scope>NUCLEOTIDE SEQUENCE</scope>
    <source>
        <strain evidence="5">TA2.A1</strain>
    </source>
</reference>
<dbReference type="InterPro" id="IPR003010">
    <property type="entry name" value="C-N_Hydrolase"/>
</dbReference>
<dbReference type="EMBL" id="AFCE01000073">
    <property type="protein sequence ID" value="EGL83882.1"/>
    <property type="molecule type" value="Genomic_DNA"/>
</dbReference>
<dbReference type="Proteomes" id="UP000825179">
    <property type="component" value="Chromosome"/>
</dbReference>
<keyword evidence="7" id="KW-1185">Reference proteome</keyword>
<keyword evidence="4" id="KW-0012">Acyltransferase</keyword>
<evidence type="ECO:0000313" key="5">
    <source>
        <dbReference type="EMBL" id="QZT34657.1"/>
    </source>
</evidence>
<reference evidence="5 7" key="2">
    <citation type="journal article" date="2020" name="Extremophiles">
        <title>Genomic analysis of Caldalkalibacillus thermarum TA2.A1 reveals aerobic alkaliphilic metabolism and evolutionary hallmarks linking alkaliphilic bacteria and plant life.</title>
        <authorList>
            <person name="de Jong S.I."/>
            <person name="van den Broek M.A."/>
            <person name="Merkel A.Y."/>
            <person name="de la Torre Cortes P."/>
            <person name="Kalamorz F."/>
            <person name="Cook G.M."/>
            <person name="van Loosdrecht M.C.M."/>
            <person name="McMillan D.G.G."/>
        </authorList>
    </citation>
    <scope>NUCLEOTIDE SEQUENCE [LARGE SCALE GENOMIC DNA]</scope>
    <source>
        <strain evidence="5 7">TA2.A1</strain>
    </source>
</reference>
<feature type="domain" description="CN hydrolase" evidence="3">
    <location>
        <begin position="2"/>
        <end position="238"/>
    </location>
</feature>
<evidence type="ECO:0000313" key="6">
    <source>
        <dbReference type="Proteomes" id="UP000010716"/>
    </source>
</evidence>
<dbReference type="PROSITE" id="PS01227">
    <property type="entry name" value="UPF0012"/>
    <property type="match status" value="1"/>
</dbReference>
<dbReference type="InterPro" id="IPR001110">
    <property type="entry name" value="UPF0012_CS"/>
</dbReference>
<comment type="similarity">
    <text evidence="1">Belongs to the carbon-nitrogen hydrolase superfamily. NIT1/NIT2 family.</text>
</comment>
<name>F5L453_CALTT</name>
<protein>
    <submittedName>
        <fullName evidence="4 5">Nitrilase</fullName>
    </submittedName>
</protein>
<evidence type="ECO:0000256" key="1">
    <source>
        <dbReference type="ARBA" id="ARBA00010613"/>
    </source>
</evidence>
<dbReference type="PROSITE" id="PS50263">
    <property type="entry name" value="CN_HYDROLASE"/>
    <property type="match status" value="1"/>
</dbReference>
<sequence length="265" mass="29349">MATVAAIQMASHIAQVERNRKKAENMVREAHARGAQLIVLPELWMTGYDLEPALFRRYAEPVSGPTVQQFQVLARELQTVLIVPFPEQDARDGNRLYISAAVINNDGAVLGVQRKSLLWGQEKEAFSAGPLDYQVFETALGLVGILICYDLEFPEPARLLALKGAQLIICPSVWSKTAEPRWEIQTRARALDNLCYVLGVNAAGSGACGRSRLVNPWGQVITEAGSDREEIILAPFDPSMVKSARQHIPYFSDYPSAFIPGWQLK</sequence>
<keyword evidence="2" id="KW-0378">Hydrolase</keyword>
<gene>
    <name evidence="4" type="ORF">CathTA2_0563</name>
    <name evidence="5" type="ORF">HUR95_04755</name>
</gene>
<dbReference type="GO" id="GO:0016746">
    <property type="term" value="F:acyltransferase activity"/>
    <property type="evidence" value="ECO:0007669"/>
    <property type="project" value="UniProtKB-KW"/>
</dbReference>
<dbReference type="PANTHER" id="PTHR43674">
    <property type="entry name" value="NITRILASE C965.09-RELATED"/>
    <property type="match status" value="1"/>
</dbReference>
<dbReference type="AlphaFoldDB" id="F5L453"/>
<dbReference type="KEGG" id="cthu:HUR95_04755"/>
<dbReference type="PANTHER" id="PTHR43674:SF2">
    <property type="entry name" value="BETA-UREIDOPROPIONASE"/>
    <property type="match status" value="1"/>
</dbReference>
<evidence type="ECO:0000259" key="3">
    <source>
        <dbReference type="PROSITE" id="PS50263"/>
    </source>
</evidence>
<dbReference type="RefSeq" id="WP_007502901.1">
    <property type="nucleotide sequence ID" value="NZ_AFCE01000073.1"/>
</dbReference>
<dbReference type="Pfam" id="PF00795">
    <property type="entry name" value="CN_hydrolase"/>
    <property type="match status" value="1"/>
</dbReference>
<keyword evidence="4" id="KW-0449">Lipoprotein</keyword>
<evidence type="ECO:0000313" key="4">
    <source>
        <dbReference type="EMBL" id="EGL83882.1"/>
    </source>
</evidence>
<reference evidence="4 6" key="1">
    <citation type="journal article" date="2011" name="J. Bacteriol.">
        <title>Draft genome sequence of the thermoalkaliphilic Caldalkalibacillus thermarum strain TA2.A1.</title>
        <authorList>
            <person name="Kalamorz F."/>
            <person name="Keis S."/>
            <person name="McMillan D.G."/>
            <person name="Olsson K."/>
            <person name="Stanton J.A."/>
            <person name="Stockwell P."/>
            <person name="Black M.A."/>
            <person name="Klingeman D.M."/>
            <person name="Land M.L."/>
            <person name="Han C.S."/>
            <person name="Martin S.L."/>
            <person name="Becher S.A."/>
            <person name="Peddie C.J."/>
            <person name="Morgan H.W."/>
            <person name="Matthies D."/>
            <person name="Preiss L."/>
            <person name="Meier T."/>
            <person name="Brown S.D."/>
            <person name="Cook G.M."/>
        </authorList>
    </citation>
    <scope>NUCLEOTIDE SEQUENCE [LARGE SCALE GENOMIC DNA]</scope>
    <source>
        <strain evidence="4 6">TA2.A1</strain>
    </source>
</reference>
<keyword evidence="4" id="KW-0808">Transferase</keyword>
<dbReference type="EMBL" id="CP082237">
    <property type="protein sequence ID" value="QZT34657.1"/>
    <property type="molecule type" value="Genomic_DNA"/>
</dbReference>
<dbReference type="InterPro" id="IPR036526">
    <property type="entry name" value="C-N_Hydrolase_sf"/>
</dbReference>
<evidence type="ECO:0000256" key="2">
    <source>
        <dbReference type="ARBA" id="ARBA00022801"/>
    </source>
</evidence>